<evidence type="ECO:0000313" key="3">
    <source>
        <dbReference type="Proteomes" id="UP000236370"/>
    </source>
</evidence>
<organism evidence="2 3">
    <name type="scientific">Pan troglodytes</name>
    <name type="common">Chimpanzee</name>
    <dbReference type="NCBI Taxonomy" id="9598"/>
    <lineage>
        <taxon>Eukaryota</taxon>
        <taxon>Metazoa</taxon>
        <taxon>Chordata</taxon>
        <taxon>Craniata</taxon>
        <taxon>Vertebrata</taxon>
        <taxon>Euteleostomi</taxon>
        <taxon>Mammalia</taxon>
        <taxon>Eutheria</taxon>
        <taxon>Euarchontoglires</taxon>
        <taxon>Primates</taxon>
        <taxon>Haplorrhini</taxon>
        <taxon>Catarrhini</taxon>
        <taxon>Hominidae</taxon>
        <taxon>Pan</taxon>
    </lineage>
</organism>
<sequence length="50" mass="5855">MFPKSNLTVTCWVWRSMRKLFLLLSLLLSHAAHLEGKKDNQFIWKPGLAK</sequence>
<feature type="chain" id="PRO_5014403131" evidence="1">
    <location>
        <begin position="32"/>
        <end position="50"/>
    </location>
</feature>
<evidence type="ECO:0000256" key="1">
    <source>
        <dbReference type="SAM" id="SignalP"/>
    </source>
</evidence>
<accession>A0A2J8PP20</accession>
<evidence type="ECO:0000313" key="2">
    <source>
        <dbReference type="EMBL" id="PNI85760.1"/>
    </source>
</evidence>
<proteinExistence type="predicted"/>
<protein>
    <submittedName>
        <fullName evidence="2">THSD7B isoform 1</fullName>
    </submittedName>
</protein>
<name>A0A2J8PP20_PANTR</name>
<keyword evidence="1" id="KW-0732">Signal</keyword>
<comment type="caution">
    <text evidence="2">The sequence shown here is derived from an EMBL/GenBank/DDBJ whole genome shotgun (WGS) entry which is preliminary data.</text>
</comment>
<dbReference type="EMBL" id="NBAG03000211">
    <property type="protein sequence ID" value="PNI85760.1"/>
    <property type="molecule type" value="Genomic_DNA"/>
</dbReference>
<gene>
    <name evidence="2" type="ORF">CK820_G0001096</name>
</gene>
<dbReference type="Proteomes" id="UP000236370">
    <property type="component" value="Unassembled WGS sequence"/>
</dbReference>
<feature type="signal peptide" evidence="1">
    <location>
        <begin position="1"/>
        <end position="31"/>
    </location>
</feature>
<reference evidence="2 3" key="1">
    <citation type="submission" date="2017-12" db="EMBL/GenBank/DDBJ databases">
        <title>High-resolution comparative analysis of great ape genomes.</title>
        <authorList>
            <person name="Pollen A."/>
            <person name="Hastie A."/>
            <person name="Hormozdiari F."/>
            <person name="Dougherty M."/>
            <person name="Liu R."/>
            <person name="Chaisson M."/>
            <person name="Hoppe E."/>
            <person name="Hill C."/>
            <person name="Pang A."/>
            <person name="Hillier L."/>
            <person name="Baker C."/>
            <person name="Armstrong J."/>
            <person name="Shendure J."/>
            <person name="Paten B."/>
            <person name="Wilson R."/>
            <person name="Chao H."/>
            <person name="Schneider V."/>
            <person name="Ventura M."/>
            <person name="Kronenberg Z."/>
            <person name="Murali S."/>
            <person name="Gordon D."/>
            <person name="Cantsilieris S."/>
            <person name="Munson K."/>
            <person name="Nelson B."/>
            <person name="Raja A."/>
            <person name="Underwood J."/>
            <person name="Diekhans M."/>
            <person name="Fiddes I."/>
            <person name="Haussler D."/>
            <person name="Eichler E."/>
        </authorList>
    </citation>
    <scope>NUCLEOTIDE SEQUENCE [LARGE SCALE GENOMIC DNA]</scope>
    <source>
        <strain evidence="2">Yerkes chimp pedigree #C0471</strain>
    </source>
</reference>
<dbReference type="AlphaFoldDB" id="A0A2J8PP20"/>